<keyword evidence="2" id="KW-0677">Repeat</keyword>
<evidence type="ECO:0000256" key="1">
    <source>
        <dbReference type="ARBA" id="ARBA00007626"/>
    </source>
</evidence>
<name>A0A7N2REI7_QUELO</name>
<evidence type="ECO:0000313" key="5">
    <source>
        <dbReference type="Proteomes" id="UP000594261"/>
    </source>
</evidence>
<dbReference type="GO" id="GO:0000963">
    <property type="term" value="P:mitochondrial RNA processing"/>
    <property type="evidence" value="ECO:0007669"/>
    <property type="project" value="EnsemblPlants"/>
</dbReference>
<dbReference type="EnsemblPlants" id="QL12p021957:mrna">
    <property type="protein sequence ID" value="QL12p021957:mrna"/>
    <property type="gene ID" value="QL12p021957"/>
</dbReference>
<dbReference type="PANTHER" id="PTHR45717">
    <property type="entry name" value="OS12G0527900 PROTEIN"/>
    <property type="match status" value="1"/>
</dbReference>
<dbReference type="GO" id="GO:0003729">
    <property type="term" value="F:mRNA binding"/>
    <property type="evidence" value="ECO:0007669"/>
    <property type="project" value="UniProtKB-ARBA"/>
</dbReference>
<dbReference type="OrthoDB" id="1908178at2759"/>
<protein>
    <recommendedName>
        <fullName evidence="6">Pentatricopeptide repeat-containing protein</fullName>
    </recommendedName>
</protein>
<dbReference type="InterPro" id="IPR011990">
    <property type="entry name" value="TPR-like_helical_dom_sf"/>
</dbReference>
<evidence type="ECO:0000256" key="3">
    <source>
        <dbReference type="PROSITE-ProRule" id="PRU00708"/>
    </source>
</evidence>
<dbReference type="OMA" id="EICEWMT"/>
<dbReference type="NCBIfam" id="TIGR00756">
    <property type="entry name" value="PPR"/>
    <property type="match status" value="3"/>
</dbReference>
<dbReference type="Proteomes" id="UP000594261">
    <property type="component" value="Chromosome 12"/>
</dbReference>
<dbReference type="FunFam" id="1.25.40.10:FF:000651">
    <property type="entry name" value="Pentatricopeptide repeat-containing protein mitochondrial"/>
    <property type="match status" value="1"/>
</dbReference>
<dbReference type="GO" id="GO:0008380">
    <property type="term" value="P:RNA splicing"/>
    <property type="evidence" value="ECO:0007669"/>
    <property type="project" value="EnsemblPlants"/>
</dbReference>
<dbReference type="InParanoid" id="A0A7N2REI7"/>
<feature type="repeat" description="PPR" evidence="3">
    <location>
        <begin position="222"/>
        <end position="256"/>
    </location>
</feature>
<evidence type="ECO:0008006" key="6">
    <source>
        <dbReference type="Google" id="ProtNLM"/>
    </source>
</evidence>
<dbReference type="RefSeq" id="XP_030948038.1">
    <property type="nucleotide sequence ID" value="XM_031092178.1"/>
</dbReference>
<dbReference type="EMBL" id="LRBV02000012">
    <property type="status" value="NOT_ANNOTATED_CDS"/>
    <property type="molecule type" value="Genomic_DNA"/>
</dbReference>
<dbReference type="Gramene" id="QL12p021957:mrna">
    <property type="protein sequence ID" value="QL12p021957:mrna"/>
    <property type="gene ID" value="QL12p021957"/>
</dbReference>
<sequence length="524" mass="59628">MLLRSIRFRATLACAARRFSAQAAAAVAAAVEKKAAAAAAAAASTKSSGDGRDTLGRRLMSLVYAKRSAVIAIRKWKEEGHTVRKYDLNRIVRQLRKLRRYKHALEICEWMTLQQDIRLQTGDYAVHLDLIAKVRGVNSAEKFFEDLPDKMTGHLVCSALLHVYVQNKLSAKAEALMEKMTECGFLKNSLPYNHMLSLYISNGQLEKVPGVIHKLKKNTLPDVITYNLWLTACASQNDVETAEKVFLELKKENIVPDWVTYSALTNLYIKKALPEKASYTLKQMEKNAFRKNRAAYSSLLSLHTNMGDKDEVHRIWKKMISLYRKMSDAEYTCMLSSLVKLGEFEEAESLYCEWETVSGTGDARVSNILLAAYINRNQMEMAENFYNQMVEKGITPSYTTWELLTWGYLNQKQMEKVLDYFTKAVGSVKKWNPDERLVGEVFKKFEEQGNVEGAEKILVILRKAGHLNTEVYNSLLRTYAKAGKMPLIVAERMEKDKVQLNEETHELIKLTSKMCVSEASITYS</sequence>
<dbReference type="Gene3D" id="1.25.40.10">
    <property type="entry name" value="Tetratricopeptide repeat domain"/>
    <property type="match status" value="3"/>
</dbReference>
<organism evidence="4 5">
    <name type="scientific">Quercus lobata</name>
    <name type="common">Valley oak</name>
    <dbReference type="NCBI Taxonomy" id="97700"/>
    <lineage>
        <taxon>Eukaryota</taxon>
        <taxon>Viridiplantae</taxon>
        <taxon>Streptophyta</taxon>
        <taxon>Embryophyta</taxon>
        <taxon>Tracheophyta</taxon>
        <taxon>Spermatophyta</taxon>
        <taxon>Magnoliopsida</taxon>
        <taxon>eudicotyledons</taxon>
        <taxon>Gunneridae</taxon>
        <taxon>Pentapetalae</taxon>
        <taxon>rosids</taxon>
        <taxon>fabids</taxon>
        <taxon>Fagales</taxon>
        <taxon>Fagaceae</taxon>
        <taxon>Quercus</taxon>
    </lineage>
</organism>
<dbReference type="PANTHER" id="PTHR45717:SF45">
    <property type="entry name" value="OS12G0527900 PROTEIN"/>
    <property type="match status" value="1"/>
</dbReference>
<dbReference type="FunCoup" id="A0A7N2REI7">
    <property type="interactions" value="1498"/>
</dbReference>
<accession>A0A7N2REI7</accession>
<dbReference type="KEGG" id="qlo:115972041"/>
<dbReference type="GO" id="GO:0005739">
    <property type="term" value="C:mitochondrion"/>
    <property type="evidence" value="ECO:0007669"/>
    <property type="project" value="EnsemblPlants"/>
</dbReference>
<dbReference type="Pfam" id="PF01535">
    <property type="entry name" value="PPR"/>
    <property type="match status" value="4"/>
</dbReference>
<dbReference type="InterPro" id="IPR002885">
    <property type="entry name" value="PPR_rpt"/>
</dbReference>
<proteinExistence type="inferred from homology"/>
<dbReference type="GeneID" id="115972041"/>
<feature type="repeat" description="PPR" evidence="3">
    <location>
        <begin position="362"/>
        <end position="396"/>
    </location>
</feature>
<dbReference type="AlphaFoldDB" id="A0A7N2REI7"/>
<dbReference type="Pfam" id="PF13041">
    <property type="entry name" value="PPR_2"/>
    <property type="match status" value="2"/>
</dbReference>
<dbReference type="PROSITE" id="PS51375">
    <property type="entry name" value="PPR"/>
    <property type="match status" value="2"/>
</dbReference>
<dbReference type="GO" id="GO:1903427">
    <property type="term" value="P:negative regulation of reactive oxygen species biosynthetic process"/>
    <property type="evidence" value="ECO:0007669"/>
    <property type="project" value="EnsemblPlants"/>
</dbReference>
<reference evidence="4 5" key="1">
    <citation type="journal article" date="2016" name="G3 (Bethesda)">
        <title>First Draft Assembly and Annotation of the Genome of a California Endemic Oak Quercus lobata Nee (Fagaceae).</title>
        <authorList>
            <person name="Sork V.L."/>
            <person name="Fitz-Gibbon S.T."/>
            <person name="Puiu D."/>
            <person name="Crepeau M."/>
            <person name="Gugger P.F."/>
            <person name="Sherman R."/>
            <person name="Stevens K."/>
            <person name="Langley C.H."/>
            <person name="Pellegrini M."/>
            <person name="Salzberg S.L."/>
        </authorList>
    </citation>
    <scope>NUCLEOTIDE SEQUENCE [LARGE SCALE GENOMIC DNA]</scope>
    <source>
        <strain evidence="4 5">cv. SW786</strain>
    </source>
</reference>
<gene>
    <name evidence="4" type="primary">LOC115972041</name>
</gene>
<dbReference type="FunFam" id="1.25.40.10:FF:000253">
    <property type="entry name" value="Pentatricopeptide repeat-containing protein"/>
    <property type="match status" value="1"/>
</dbReference>
<keyword evidence="5" id="KW-1185">Reference proteome</keyword>
<evidence type="ECO:0000313" key="4">
    <source>
        <dbReference type="EnsemblPlants" id="QL12p021957:mrna"/>
    </source>
</evidence>
<comment type="similarity">
    <text evidence="1">Belongs to the PPR family. P subfamily.</text>
</comment>
<evidence type="ECO:0000256" key="2">
    <source>
        <dbReference type="ARBA" id="ARBA00022737"/>
    </source>
</evidence>
<dbReference type="SUPFAM" id="SSF81901">
    <property type="entry name" value="HCP-like"/>
    <property type="match status" value="1"/>
</dbReference>
<reference evidence="4" key="2">
    <citation type="submission" date="2021-01" db="UniProtKB">
        <authorList>
            <consortium name="EnsemblPlants"/>
        </authorList>
    </citation>
    <scope>IDENTIFICATION</scope>
</reference>